<name>M2Q8A2_9PSEU</name>
<evidence type="ECO:0000313" key="1">
    <source>
        <dbReference type="EMBL" id="EMD22901.1"/>
    </source>
</evidence>
<evidence type="ECO:0000313" key="2">
    <source>
        <dbReference type="Proteomes" id="UP000014137"/>
    </source>
</evidence>
<dbReference type="PATRIC" id="fig|1238180.3.peg.7375"/>
<dbReference type="AlphaFoldDB" id="M2Q8A2"/>
<sequence length="42" mass="4662">MGNGDRVMTVEELLRAWREDIDSAPFPDFAELGARPDPSSGR</sequence>
<comment type="caution">
    <text evidence="1">The sequence shown here is derived from an EMBL/GenBank/DDBJ whole genome shotgun (WGS) entry which is preliminary data.</text>
</comment>
<proteinExistence type="predicted"/>
<protein>
    <submittedName>
        <fullName evidence="1">Uncharacterized protein</fullName>
    </submittedName>
</protein>
<dbReference type="EMBL" id="ANMG01000085">
    <property type="protein sequence ID" value="EMD22901.1"/>
    <property type="molecule type" value="Genomic_DNA"/>
</dbReference>
<gene>
    <name evidence="1" type="ORF">C791_7901</name>
</gene>
<organism evidence="1 2">
    <name type="scientific">Amycolatopsis azurea DSM 43854</name>
    <dbReference type="NCBI Taxonomy" id="1238180"/>
    <lineage>
        <taxon>Bacteria</taxon>
        <taxon>Bacillati</taxon>
        <taxon>Actinomycetota</taxon>
        <taxon>Actinomycetes</taxon>
        <taxon>Pseudonocardiales</taxon>
        <taxon>Pseudonocardiaceae</taxon>
        <taxon>Amycolatopsis</taxon>
    </lineage>
</organism>
<accession>M2Q8A2</accession>
<dbReference type="Proteomes" id="UP000014137">
    <property type="component" value="Unassembled WGS sequence"/>
</dbReference>
<reference evidence="1 2" key="1">
    <citation type="submission" date="2012-10" db="EMBL/GenBank/DDBJ databases">
        <title>Genome assembly of Amycolatopsis azurea DSM 43854.</title>
        <authorList>
            <person name="Khatri I."/>
            <person name="Kaur I."/>
            <person name="Subramanian S."/>
            <person name="Mayilraj S."/>
        </authorList>
    </citation>
    <scope>NUCLEOTIDE SEQUENCE [LARGE SCALE GENOMIC DNA]</scope>
    <source>
        <strain evidence="1 2">DSM 43854</strain>
    </source>
</reference>